<organism evidence="1 2">
    <name type="scientific">Escherichia coli H605</name>
    <dbReference type="NCBI Taxonomy" id="656410"/>
    <lineage>
        <taxon>Bacteria</taxon>
        <taxon>Pseudomonadati</taxon>
        <taxon>Pseudomonadota</taxon>
        <taxon>Gammaproteobacteria</taxon>
        <taxon>Enterobacterales</taxon>
        <taxon>Enterobacteriaceae</taxon>
        <taxon>Escherichia</taxon>
    </lineage>
</organism>
<sequence length="30" mass="3393">MLFFGWQPEGSQADTLTLICVCQSRHHTEG</sequence>
<gene>
    <name evidence="1" type="ORF">EATG_03960</name>
</gene>
<reference evidence="1 2" key="1">
    <citation type="submission" date="2010-04" db="EMBL/GenBank/DDBJ databases">
        <title>The Genome Sequence of Escherichia coli H605.</title>
        <authorList>
            <consortium name="The Broad Institute Genome Sequencing Platform"/>
            <consortium name="The Broad Institute Genome Sequencing Center for Infectious Disease"/>
            <person name="Feldgarden M."/>
            <person name="Gordon D.M."/>
            <person name="Johnson J.R."/>
            <person name="Johnston B.D."/>
            <person name="Young S."/>
            <person name="Zeng Q."/>
            <person name="Koehrsen M."/>
            <person name="Alvarado L."/>
            <person name="Berlin A.M."/>
            <person name="Borenstein D."/>
            <person name="Chapman S.B."/>
            <person name="Chen Z."/>
            <person name="Engels R."/>
            <person name="Freedman E."/>
            <person name="Gellesch M."/>
            <person name="Goldberg J."/>
            <person name="Griggs A."/>
            <person name="Gujja S."/>
            <person name="Heilman E.R."/>
            <person name="Heiman D.I."/>
            <person name="Hepburn T.A."/>
            <person name="Howarth C."/>
            <person name="Jen D."/>
            <person name="Larson L."/>
            <person name="Mehta T."/>
            <person name="Park D."/>
            <person name="Pearson M."/>
            <person name="Richards J."/>
            <person name="Roberts A."/>
            <person name="Saif S."/>
            <person name="Shea T.D."/>
            <person name="Shenoy N."/>
            <person name="Sisk P."/>
            <person name="Stolte C."/>
            <person name="Sykes S.N."/>
            <person name="Walk T."/>
            <person name="White J."/>
            <person name="Yandava C."/>
            <person name="Haas B."/>
            <person name="Henn M.R."/>
            <person name="Nusbaum C."/>
            <person name="Birren B."/>
        </authorList>
    </citation>
    <scope>NUCLEOTIDE SEQUENCE [LARGE SCALE GENOMIC DNA]</scope>
    <source>
        <strain evidence="1 2">H605</strain>
    </source>
</reference>
<evidence type="ECO:0000313" key="1">
    <source>
        <dbReference type="EMBL" id="OSL44066.1"/>
    </source>
</evidence>
<name>A0AAJ3TXP5_ECOLX</name>
<comment type="caution">
    <text evidence="1">The sequence shown here is derived from an EMBL/GenBank/DDBJ whole genome shotgun (WGS) entry which is preliminary data.</text>
</comment>
<protein>
    <submittedName>
        <fullName evidence="1">Uncharacterized protein</fullName>
    </submittedName>
</protein>
<dbReference type="EMBL" id="ADJX01000012">
    <property type="protein sequence ID" value="OSL44066.1"/>
    <property type="molecule type" value="Genomic_DNA"/>
</dbReference>
<proteinExistence type="predicted"/>
<dbReference type="AlphaFoldDB" id="A0AAJ3TXP5"/>
<accession>A0AAJ3TXP5</accession>
<evidence type="ECO:0000313" key="2">
    <source>
        <dbReference type="Proteomes" id="UP000243401"/>
    </source>
</evidence>
<dbReference type="Proteomes" id="UP000243401">
    <property type="component" value="Unassembled WGS sequence"/>
</dbReference>